<accession>A0A1J9Q9E0</accession>
<name>A0A1J9Q9E0_9EURO</name>
<evidence type="ECO:0000313" key="1">
    <source>
        <dbReference type="EMBL" id="OJD12532.1"/>
    </source>
</evidence>
<gene>
    <name evidence="1" type="ORF">AJ78_06897</name>
</gene>
<dbReference type="AlphaFoldDB" id="A0A1J9Q9E0"/>
<proteinExistence type="predicted"/>
<organism evidence="1 2">
    <name type="scientific">Emergomyces pasteurianus Ep9510</name>
    <dbReference type="NCBI Taxonomy" id="1447872"/>
    <lineage>
        <taxon>Eukaryota</taxon>
        <taxon>Fungi</taxon>
        <taxon>Dikarya</taxon>
        <taxon>Ascomycota</taxon>
        <taxon>Pezizomycotina</taxon>
        <taxon>Eurotiomycetes</taxon>
        <taxon>Eurotiomycetidae</taxon>
        <taxon>Onygenales</taxon>
        <taxon>Ajellomycetaceae</taxon>
        <taxon>Emergomyces</taxon>
    </lineage>
</organism>
<keyword evidence="2" id="KW-1185">Reference proteome</keyword>
<protein>
    <submittedName>
        <fullName evidence="1">Uncharacterized protein</fullName>
    </submittedName>
</protein>
<dbReference type="EMBL" id="LGRN01000393">
    <property type="protein sequence ID" value="OJD12532.1"/>
    <property type="molecule type" value="Genomic_DNA"/>
</dbReference>
<sequence>MAIYVTESTALDSYALIIKFLLLINIQGHSGRMSFSTGSEEL</sequence>
<dbReference type="VEuPathDB" id="FungiDB:AJ78_06897"/>
<dbReference type="Proteomes" id="UP000182235">
    <property type="component" value="Unassembled WGS sequence"/>
</dbReference>
<comment type="caution">
    <text evidence="1">The sequence shown here is derived from an EMBL/GenBank/DDBJ whole genome shotgun (WGS) entry which is preliminary data.</text>
</comment>
<evidence type="ECO:0000313" key="2">
    <source>
        <dbReference type="Proteomes" id="UP000182235"/>
    </source>
</evidence>
<reference evidence="1 2" key="1">
    <citation type="submission" date="2015-07" db="EMBL/GenBank/DDBJ databases">
        <title>Emmonsia species relationships and genome sequence.</title>
        <authorList>
            <consortium name="The Broad Institute Genomics Platform"/>
            <person name="Cuomo C.A."/>
            <person name="Munoz J.F."/>
            <person name="Imamovic A."/>
            <person name="Priest M.E."/>
            <person name="Young S."/>
            <person name="Clay O.K."/>
            <person name="McEwen J.G."/>
        </authorList>
    </citation>
    <scope>NUCLEOTIDE SEQUENCE [LARGE SCALE GENOMIC DNA]</scope>
    <source>
        <strain evidence="1 2">UAMH 9510</strain>
    </source>
</reference>